<proteinExistence type="predicted"/>
<dbReference type="EMBL" id="MDYM01000025">
    <property type="protein sequence ID" value="OQD60306.1"/>
    <property type="molecule type" value="Genomic_DNA"/>
</dbReference>
<keyword evidence="2" id="KW-1185">Reference proteome</keyword>
<gene>
    <name evidence="1" type="ORF">PENPOL_c025G01467</name>
</gene>
<comment type="caution">
    <text evidence="1">The sequence shown here is derived from an EMBL/GenBank/DDBJ whole genome shotgun (WGS) entry which is preliminary data.</text>
</comment>
<accession>A0A1V6N771</accession>
<reference evidence="2" key="1">
    <citation type="journal article" date="2017" name="Nat. Microbiol.">
        <title>Global analysis of biosynthetic gene clusters reveals vast potential of secondary metabolite production in Penicillium species.</title>
        <authorList>
            <person name="Nielsen J.C."/>
            <person name="Grijseels S."/>
            <person name="Prigent S."/>
            <person name="Ji B."/>
            <person name="Dainat J."/>
            <person name="Nielsen K.F."/>
            <person name="Frisvad J.C."/>
            <person name="Workman M."/>
            <person name="Nielsen J."/>
        </authorList>
    </citation>
    <scope>NUCLEOTIDE SEQUENCE [LARGE SCALE GENOMIC DNA]</scope>
    <source>
        <strain evidence="2">IBT 4502</strain>
    </source>
</reference>
<dbReference type="AlphaFoldDB" id="A0A1V6N771"/>
<name>A0A1V6N771_PENPO</name>
<sequence length="55" mass="6143">MFSTTSFAEPKPSEPVSTLIAKCNVASWSTALNQSSSYQRSSSSFHYHQQAHYTQ</sequence>
<organism evidence="1 2">
    <name type="scientific">Penicillium polonicum</name>
    <dbReference type="NCBI Taxonomy" id="60169"/>
    <lineage>
        <taxon>Eukaryota</taxon>
        <taxon>Fungi</taxon>
        <taxon>Dikarya</taxon>
        <taxon>Ascomycota</taxon>
        <taxon>Pezizomycotina</taxon>
        <taxon>Eurotiomycetes</taxon>
        <taxon>Eurotiomycetidae</taxon>
        <taxon>Eurotiales</taxon>
        <taxon>Aspergillaceae</taxon>
        <taxon>Penicillium</taxon>
    </lineage>
</organism>
<dbReference type="Proteomes" id="UP000191408">
    <property type="component" value="Unassembled WGS sequence"/>
</dbReference>
<evidence type="ECO:0000313" key="2">
    <source>
        <dbReference type="Proteomes" id="UP000191408"/>
    </source>
</evidence>
<protein>
    <submittedName>
        <fullName evidence="1">Uncharacterized protein</fullName>
    </submittedName>
</protein>
<evidence type="ECO:0000313" key="1">
    <source>
        <dbReference type="EMBL" id="OQD60306.1"/>
    </source>
</evidence>